<reference evidence="3" key="1">
    <citation type="journal article" date="2011" name="J. Bacteriol.">
        <title>Genome sequences of eight morphologically diverse alphaproteobacteria.</title>
        <authorList>
            <consortium name="US DOE Joint Genome Institute"/>
            <person name="Brown P.J."/>
            <person name="Kysela D.T."/>
            <person name="Buechlein A."/>
            <person name="Hemmerich C."/>
            <person name="Brun Y.V."/>
        </authorList>
    </citation>
    <scope>NUCLEOTIDE SEQUENCE [LARGE SCALE GENOMIC DNA]</scope>
    <source>
        <strain evidence="3">ATCC 15264 / DSM 4735 / LMG 14903 / NBRC 16000 / CB 81</strain>
    </source>
</reference>
<dbReference type="AlphaFoldDB" id="D9QMJ5"/>
<evidence type="ECO:0000256" key="1">
    <source>
        <dbReference type="SAM" id="SignalP"/>
    </source>
</evidence>
<dbReference type="STRING" id="633149.Bresu_0851"/>
<feature type="signal peptide" evidence="1">
    <location>
        <begin position="1"/>
        <end position="22"/>
    </location>
</feature>
<dbReference type="HOGENOM" id="CLU_1187774_0_0_5"/>
<gene>
    <name evidence="2" type="ordered locus">Bresu_0851</name>
</gene>
<keyword evidence="3" id="KW-1185">Reference proteome</keyword>
<organism evidence="2 3">
    <name type="scientific">Brevundimonas subvibrioides (strain ATCC 15264 / DSM 4735 / LMG 14903 / NBRC 16000 / CB 81)</name>
    <name type="common">Caulobacter subvibrioides</name>
    <dbReference type="NCBI Taxonomy" id="633149"/>
    <lineage>
        <taxon>Bacteria</taxon>
        <taxon>Pseudomonadati</taxon>
        <taxon>Pseudomonadota</taxon>
        <taxon>Alphaproteobacteria</taxon>
        <taxon>Caulobacterales</taxon>
        <taxon>Caulobacteraceae</taxon>
        <taxon>Brevundimonas</taxon>
    </lineage>
</organism>
<feature type="chain" id="PRO_5003127009" evidence="1">
    <location>
        <begin position="23"/>
        <end position="234"/>
    </location>
</feature>
<proteinExistence type="predicted"/>
<evidence type="ECO:0000313" key="3">
    <source>
        <dbReference type="Proteomes" id="UP000002696"/>
    </source>
</evidence>
<dbReference type="OrthoDB" id="7559117at2"/>
<dbReference type="EMBL" id="CP002102">
    <property type="protein sequence ID" value="ADL00165.1"/>
    <property type="molecule type" value="Genomic_DNA"/>
</dbReference>
<dbReference type="RefSeq" id="WP_013268268.1">
    <property type="nucleotide sequence ID" value="NC_014375.1"/>
</dbReference>
<dbReference type="KEGG" id="bsb:Bresu_0851"/>
<sequence>MRKRILGVVAMLGLAIAVGAQAQTGADAVDPAEAATKVIIDRFDAAIRACGLTPPFVPGVAMVSSSTLVSYDTERHLVQQSSWADMPPEIQGLVAAWAEAGTLGLSPEGQFGEIFNSLLVPHELGHYVAQLDGRLEREDSWTNEILANRIAIAFWSLEPEGKAAIADRVANFTGFLNALPDPVPAGQDPHTYFESNYAALGADPAAYGWYQGAFMTTAWNLRDEDTFCGLVNPA</sequence>
<evidence type="ECO:0000313" key="2">
    <source>
        <dbReference type="EMBL" id="ADL00165.1"/>
    </source>
</evidence>
<dbReference type="InParanoid" id="D9QMJ5"/>
<accession>D9QMJ5</accession>
<name>D9QMJ5_BRESC</name>
<keyword evidence="1" id="KW-0732">Signal</keyword>
<protein>
    <submittedName>
        <fullName evidence="2">Uncharacterized protein</fullName>
    </submittedName>
</protein>
<dbReference type="eggNOG" id="ENOG5033303">
    <property type="taxonomic scope" value="Bacteria"/>
</dbReference>
<dbReference type="Proteomes" id="UP000002696">
    <property type="component" value="Chromosome"/>
</dbReference>